<comment type="cofactor">
    <cofactor evidence="2">
        <name>Mg(2+)</name>
        <dbReference type="ChEBI" id="CHEBI:18420"/>
    </cofactor>
</comment>
<proteinExistence type="predicted"/>
<evidence type="ECO:0000256" key="8">
    <source>
        <dbReference type="ARBA" id="ARBA00022909"/>
    </source>
</evidence>
<evidence type="ECO:0000256" key="2">
    <source>
        <dbReference type="ARBA" id="ARBA00001946"/>
    </source>
</evidence>
<evidence type="ECO:0000256" key="4">
    <source>
        <dbReference type="ARBA" id="ARBA00012458"/>
    </source>
</evidence>
<dbReference type="Pfam" id="PF00809">
    <property type="entry name" value="Pterin_bind"/>
    <property type="match status" value="1"/>
</dbReference>
<dbReference type="eggNOG" id="arCOG02817">
    <property type="taxonomic scope" value="Archaea"/>
</dbReference>
<dbReference type="GO" id="GO:0046654">
    <property type="term" value="P:tetrahydrofolate biosynthetic process"/>
    <property type="evidence" value="ECO:0007669"/>
    <property type="project" value="TreeGrafter"/>
</dbReference>
<dbReference type="InterPro" id="IPR006390">
    <property type="entry name" value="DHP_synth_dom"/>
</dbReference>
<organism evidence="10 11">
    <name type="scientific">Pyrococcus yayanosii (strain CH1 / JCM 16557)</name>
    <dbReference type="NCBI Taxonomy" id="529709"/>
    <lineage>
        <taxon>Archaea</taxon>
        <taxon>Methanobacteriati</taxon>
        <taxon>Methanobacteriota</taxon>
        <taxon>Thermococci</taxon>
        <taxon>Thermococcales</taxon>
        <taxon>Thermococcaceae</taxon>
        <taxon>Pyrococcus</taxon>
    </lineage>
</organism>
<protein>
    <recommendedName>
        <fullName evidence="4">dihydropteroate synthase</fullName>
        <ecNumber evidence="4">2.5.1.15</ecNumber>
    </recommendedName>
</protein>
<keyword evidence="8" id="KW-0289">Folate biosynthesis</keyword>
<evidence type="ECO:0000256" key="1">
    <source>
        <dbReference type="ARBA" id="ARBA00000012"/>
    </source>
</evidence>
<evidence type="ECO:0000313" key="10">
    <source>
        <dbReference type="EMBL" id="AEH24264.1"/>
    </source>
</evidence>
<dbReference type="PANTHER" id="PTHR20941:SF1">
    <property type="entry name" value="FOLIC ACID SYNTHESIS PROTEIN FOL1"/>
    <property type="match status" value="1"/>
</dbReference>
<dbReference type="HOGENOM" id="CLU_008023_0_2_2"/>
<evidence type="ECO:0000259" key="9">
    <source>
        <dbReference type="PROSITE" id="PS50972"/>
    </source>
</evidence>
<dbReference type="GO" id="GO:0046656">
    <property type="term" value="P:folic acid biosynthetic process"/>
    <property type="evidence" value="ECO:0007669"/>
    <property type="project" value="UniProtKB-KW"/>
</dbReference>
<dbReference type="PANTHER" id="PTHR20941">
    <property type="entry name" value="FOLATE SYNTHESIS PROTEINS"/>
    <property type="match status" value="1"/>
</dbReference>
<dbReference type="GO" id="GO:0046872">
    <property type="term" value="F:metal ion binding"/>
    <property type="evidence" value="ECO:0007669"/>
    <property type="project" value="UniProtKB-KW"/>
</dbReference>
<keyword evidence="11" id="KW-1185">Reference proteome</keyword>
<feature type="domain" description="Pterin-binding" evidence="9">
    <location>
        <begin position="11"/>
        <end position="262"/>
    </location>
</feature>
<evidence type="ECO:0000256" key="6">
    <source>
        <dbReference type="ARBA" id="ARBA00022723"/>
    </source>
</evidence>
<evidence type="ECO:0000256" key="7">
    <source>
        <dbReference type="ARBA" id="ARBA00022842"/>
    </source>
</evidence>
<dbReference type="GeneID" id="10837152"/>
<evidence type="ECO:0000256" key="5">
    <source>
        <dbReference type="ARBA" id="ARBA00022679"/>
    </source>
</evidence>
<evidence type="ECO:0000256" key="3">
    <source>
        <dbReference type="ARBA" id="ARBA00004763"/>
    </source>
</evidence>
<comment type="pathway">
    <text evidence="3">Cofactor biosynthesis; tetrahydrofolate biosynthesis; 7,8-dihydrofolate from 2-amino-4-hydroxy-6-hydroxymethyl-7,8-dihydropteridine diphosphate and 4-aminobenzoate: step 1/2.</text>
</comment>
<dbReference type="Proteomes" id="UP000008386">
    <property type="component" value="Chromosome"/>
</dbReference>
<dbReference type="PROSITE" id="PS50972">
    <property type="entry name" value="PTERIN_BINDING"/>
    <property type="match status" value="1"/>
</dbReference>
<comment type="catalytic activity">
    <reaction evidence="1">
        <text>(7,8-dihydropterin-6-yl)methyl diphosphate + 4-aminobenzoate = 7,8-dihydropteroate + diphosphate</text>
        <dbReference type="Rhea" id="RHEA:19949"/>
        <dbReference type="ChEBI" id="CHEBI:17836"/>
        <dbReference type="ChEBI" id="CHEBI:17839"/>
        <dbReference type="ChEBI" id="CHEBI:33019"/>
        <dbReference type="ChEBI" id="CHEBI:72950"/>
        <dbReference type="EC" id="2.5.1.15"/>
    </reaction>
</comment>
<dbReference type="InterPro" id="IPR011005">
    <property type="entry name" value="Dihydropteroate_synth-like_sf"/>
</dbReference>
<dbReference type="EMBL" id="CP002779">
    <property type="protein sequence ID" value="AEH24264.1"/>
    <property type="molecule type" value="Genomic_DNA"/>
</dbReference>
<dbReference type="KEGG" id="pya:PYCH_05760"/>
<gene>
    <name evidence="10" type="ordered locus">PYCH_05760</name>
</gene>
<dbReference type="GO" id="GO:0004156">
    <property type="term" value="F:dihydropteroate synthase activity"/>
    <property type="evidence" value="ECO:0007669"/>
    <property type="project" value="UniProtKB-EC"/>
</dbReference>
<name>F8AI37_PYRYC</name>
<dbReference type="CDD" id="cd00739">
    <property type="entry name" value="DHPS"/>
    <property type="match status" value="1"/>
</dbReference>
<dbReference type="Gene3D" id="3.20.20.20">
    <property type="entry name" value="Dihydropteroate synthase-like"/>
    <property type="match status" value="1"/>
</dbReference>
<keyword evidence="5" id="KW-0808">Transferase</keyword>
<sequence>MKFAGVKLDEPRIMGVINVSPESFYKGSVRNNEKALVETAVKMVDEGASFIDIGAKSTAPYLETQIPLEEEIRRAKWAIKIVKDVVDVPVSIDTTNAKVAEEALKAGADIINDVTGFKGDPDMAKVASEYSAPVVLCAHGQVRDLLDPVKTVIEFLQESLAIAEEHGIKDIAIDPAIGFLRPAYPPWYEWDSKVIANLNLLKLFGRPILIGVSRKSFIGAITRRKDPSERLAGSLSATAIAVLKGANIVRTHDVRETLDAVKVADFVRRFIP</sequence>
<accession>F8AI37</accession>
<dbReference type="RefSeq" id="WP_013905321.1">
    <property type="nucleotide sequence ID" value="NC_015680.1"/>
</dbReference>
<dbReference type="InterPro" id="IPR000489">
    <property type="entry name" value="Pterin-binding_dom"/>
</dbReference>
<keyword evidence="6" id="KW-0479">Metal-binding</keyword>
<evidence type="ECO:0000313" key="11">
    <source>
        <dbReference type="Proteomes" id="UP000008386"/>
    </source>
</evidence>
<dbReference type="InterPro" id="IPR045031">
    <property type="entry name" value="DHP_synth-like"/>
</dbReference>
<dbReference type="STRING" id="529709.PYCH_05760"/>
<dbReference type="NCBIfam" id="TIGR01496">
    <property type="entry name" value="DHPS"/>
    <property type="match status" value="1"/>
</dbReference>
<keyword evidence="7" id="KW-0460">Magnesium</keyword>
<reference evidence="10 11" key="1">
    <citation type="journal article" date="2011" name="J. Bacteriol.">
        <title>Complete genome sequence of the obligate piezophilic hyperthermophilic archaeon Pyrococcus yayanosii CH1.</title>
        <authorList>
            <person name="Jun X."/>
            <person name="Lupeng L."/>
            <person name="Minjuan X."/>
            <person name="Oger P."/>
            <person name="Fengping W."/>
            <person name="Jebbar M."/>
            <person name="Xiang X."/>
        </authorList>
    </citation>
    <scope>NUCLEOTIDE SEQUENCE [LARGE SCALE GENOMIC DNA]</scope>
    <source>
        <strain evidence="11">CH1 / JCM 16557</strain>
    </source>
</reference>
<dbReference type="EC" id="2.5.1.15" evidence="4"/>
<dbReference type="SUPFAM" id="SSF51717">
    <property type="entry name" value="Dihydropteroate synthetase-like"/>
    <property type="match status" value="1"/>
</dbReference>
<dbReference type="AlphaFoldDB" id="F8AI37"/>
<dbReference type="OrthoDB" id="371861at2157"/>